<sequence length="449" mass="50231">MTNAQEFYWERQAAAEKLCLDLLAQYMRDNTTLTRLAERIRTHTSGRLLDWVDHLLVRDTAALRETLATCGYVPQSATTHVAWRHPGALLPRLMLVGNSVGPVPGVALRVENLADFLQTNGFAAEIEGAPLSLYRRCLVSVRAGTALWAVERRGGDGYEPTNPGEDYPGRYLSALHDWQIRARDGENEDLAWGEAERLAQGLIAQFGTDVAASVICEAERRYWQARNFAGGVQKHRQDALGLGWANQDHHTFRSSRRHFAKLVKLFSDLGFEHRERFYAGAEAGWGAQLMENPRAGLTLFLDVDLAPEEVATDFSAEELPELEQLGTVGLWCALHGDSILGAGMHHLAAQFDFPRLKEDLARHGIGFMAPFSDFSYLKQAFSVAERWPVAEGRVAYLRRNQRISAEQEEKFLAQGAIGSHLENIQRCEGYKGFNKKNVSAIILTTDPRQ</sequence>
<dbReference type="EMBL" id="CP092109">
    <property type="protein sequence ID" value="UWZ80584.1"/>
    <property type="molecule type" value="Genomic_DNA"/>
</dbReference>
<name>A0ABY5ZSC9_9BACT</name>
<reference evidence="1" key="1">
    <citation type="journal article" date="2022" name="Environ. Microbiol.">
        <title>Geoalkalibacter halelectricus SAP #1 sp. nov. possessing extracellular electron transfer and mineral#reducing capabilities from a haloalkaline environment.</title>
        <authorList>
            <person name="Yadav S."/>
            <person name="Singh R."/>
            <person name="Sundharam S.S."/>
            <person name="Chaudhary S."/>
            <person name="Krishnamurthi S."/>
            <person name="Patil S.A."/>
        </authorList>
    </citation>
    <scope>NUCLEOTIDE SEQUENCE</scope>
    <source>
        <strain evidence="1">SAP-1</strain>
    </source>
</reference>
<evidence type="ECO:0000313" key="2">
    <source>
        <dbReference type="Proteomes" id="UP001060414"/>
    </source>
</evidence>
<dbReference type="Proteomes" id="UP001060414">
    <property type="component" value="Chromosome"/>
</dbReference>
<proteinExistence type="predicted"/>
<accession>A0ABY5ZSC9</accession>
<protein>
    <submittedName>
        <fullName evidence="1">Uncharacterized protein</fullName>
    </submittedName>
</protein>
<keyword evidence="2" id="KW-1185">Reference proteome</keyword>
<evidence type="ECO:0000313" key="1">
    <source>
        <dbReference type="EMBL" id="UWZ80584.1"/>
    </source>
</evidence>
<organism evidence="1 2">
    <name type="scientific">Geoalkalibacter halelectricus</name>
    <dbReference type="NCBI Taxonomy" id="2847045"/>
    <lineage>
        <taxon>Bacteria</taxon>
        <taxon>Pseudomonadati</taxon>
        <taxon>Thermodesulfobacteriota</taxon>
        <taxon>Desulfuromonadia</taxon>
        <taxon>Desulfuromonadales</taxon>
        <taxon>Geoalkalibacteraceae</taxon>
        <taxon>Geoalkalibacter</taxon>
    </lineage>
</organism>
<dbReference type="RefSeq" id="WP_260748942.1">
    <property type="nucleotide sequence ID" value="NZ_CP092109.1"/>
</dbReference>
<gene>
    <name evidence="1" type="ORF">L9S41_04090</name>
</gene>